<keyword evidence="3" id="KW-1185">Reference proteome</keyword>
<evidence type="ECO:0000313" key="3">
    <source>
        <dbReference type="Proteomes" id="UP001620626"/>
    </source>
</evidence>
<proteinExistence type="predicted"/>
<evidence type="ECO:0000256" key="1">
    <source>
        <dbReference type="SAM" id="SignalP"/>
    </source>
</evidence>
<sequence>MTSLFYLLLVLLSLTQKVNALQCWSGIVFNIFDTINVNATRKDECPRGRNFCSKTDCTATESGQLSTLKECANKFVCDKGYYKGRFSECYVYCCAENLCNGGDGIFHSFAGRIFGLMMAFLADKCTRKLMKFV</sequence>
<keyword evidence="1" id="KW-0732">Signal</keyword>
<feature type="signal peptide" evidence="1">
    <location>
        <begin position="1"/>
        <end position="20"/>
    </location>
</feature>
<comment type="caution">
    <text evidence="2">The sequence shown here is derived from an EMBL/GenBank/DDBJ whole genome shotgun (WGS) entry which is preliminary data.</text>
</comment>
<evidence type="ECO:0000313" key="2">
    <source>
        <dbReference type="EMBL" id="KAL3070438.1"/>
    </source>
</evidence>
<dbReference type="AlphaFoldDB" id="A0ABD2HVJ9"/>
<dbReference type="InterPro" id="IPR045860">
    <property type="entry name" value="Snake_toxin-like_sf"/>
</dbReference>
<reference evidence="2 3" key="1">
    <citation type="submission" date="2024-10" db="EMBL/GenBank/DDBJ databases">
        <authorList>
            <person name="Kim D."/>
        </authorList>
    </citation>
    <scope>NUCLEOTIDE SEQUENCE [LARGE SCALE GENOMIC DNA]</scope>
    <source>
        <strain evidence="2">BH-2024</strain>
    </source>
</reference>
<dbReference type="Proteomes" id="UP001620626">
    <property type="component" value="Unassembled WGS sequence"/>
</dbReference>
<dbReference type="Gene3D" id="2.10.60.10">
    <property type="entry name" value="CD59"/>
    <property type="match status" value="1"/>
</dbReference>
<protein>
    <submittedName>
        <fullName evidence="2">Uncharacterized protein</fullName>
    </submittedName>
</protein>
<accession>A0ABD2HVJ9</accession>
<name>A0ABD2HVJ9_9BILA</name>
<gene>
    <name evidence="2" type="ORF">niasHT_032228</name>
</gene>
<feature type="chain" id="PRO_5044831567" evidence="1">
    <location>
        <begin position="21"/>
        <end position="133"/>
    </location>
</feature>
<dbReference type="SUPFAM" id="SSF57302">
    <property type="entry name" value="Snake toxin-like"/>
    <property type="match status" value="1"/>
</dbReference>
<organism evidence="2 3">
    <name type="scientific">Heterodera trifolii</name>
    <dbReference type="NCBI Taxonomy" id="157864"/>
    <lineage>
        <taxon>Eukaryota</taxon>
        <taxon>Metazoa</taxon>
        <taxon>Ecdysozoa</taxon>
        <taxon>Nematoda</taxon>
        <taxon>Chromadorea</taxon>
        <taxon>Rhabditida</taxon>
        <taxon>Tylenchina</taxon>
        <taxon>Tylenchomorpha</taxon>
        <taxon>Tylenchoidea</taxon>
        <taxon>Heteroderidae</taxon>
        <taxon>Heteroderinae</taxon>
        <taxon>Heterodera</taxon>
    </lineage>
</organism>
<dbReference type="EMBL" id="JBICBT010001381">
    <property type="protein sequence ID" value="KAL3070438.1"/>
    <property type="molecule type" value="Genomic_DNA"/>
</dbReference>